<comment type="cofactor">
    <cofactor evidence="7">
        <name>Zn(2+)</name>
        <dbReference type="ChEBI" id="CHEBI:29105"/>
    </cofactor>
    <text evidence="7">Binds 1 zinc ion per subunit.</text>
</comment>
<evidence type="ECO:0000313" key="10">
    <source>
        <dbReference type="Proteomes" id="UP000567179"/>
    </source>
</evidence>
<evidence type="ECO:0000256" key="2">
    <source>
        <dbReference type="ARBA" id="ARBA00012925"/>
    </source>
</evidence>
<dbReference type="InterPro" id="IPR001765">
    <property type="entry name" value="Carbonic_anhydrase"/>
</dbReference>
<dbReference type="PANTHER" id="PTHR11002">
    <property type="entry name" value="CARBONIC ANHYDRASE"/>
    <property type="match status" value="1"/>
</dbReference>
<dbReference type="EMBL" id="JAACJJ010000014">
    <property type="protein sequence ID" value="KAF5326824.1"/>
    <property type="molecule type" value="Genomic_DNA"/>
</dbReference>
<reference evidence="9 10" key="1">
    <citation type="journal article" date="2020" name="ISME J.">
        <title>Uncovering the hidden diversity of litter-decomposition mechanisms in mushroom-forming fungi.</title>
        <authorList>
            <person name="Floudas D."/>
            <person name="Bentzer J."/>
            <person name="Ahren D."/>
            <person name="Johansson T."/>
            <person name="Persson P."/>
            <person name="Tunlid A."/>
        </authorList>
    </citation>
    <scope>NUCLEOTIDE SEQUENCE [LARGE SCALE GENOMIC DNA]</scope>
    <source>
        <strain evidence="9 10">CBS 101986</strain>
    </source>
</reference>
<accession>A0A8H5BNV0</accession>
<evidence type="ECO:0000256" key="8">
    <source>
        <dbReference type="RuleBase" id="RU003956"/>
    </source>
</evidence>
<dbReference type="GO" id="GO:0008270">
    <property type="term" value="F:zinc ion binding"/>
    <property type="evidence" value="ECO:0007669"/>
    <property type="project" value="UniProtKB-UniRule"/>
</dbReference>
<dbReference type="Pfam" id="PF00484">
    <property type="entry name" value="Pro_CA"/>
    <property type="match status" value="1"/>
</dbReference>
<feature type="binding site" evidence="7">
    <location>
        <position position="102"/>
    </location>
    <ligand>
        <name>Zn(2+)</name>
        <dbReference type="ChEBI" id="CHEBI:29105"/>
    </ligand>
</feature>
<dbReference type="GO" id="GO:0004089">
    <property type="term" value="F:carbonate dehydratase activity"/>
    <property type="evidence" value="ECO:0007669"/>
    <property type="project" value="UniProtKB-UniRule"/>
</dbReference>
<name>A0A8H5BNV0_9AGAR</name>
<proteinExistence type="inferred from homology"/>
<keyword evidence="10" id="KW-1185">Reference proteome</keyword>
<keyword evidence="4 7" id="KW-0862">Zinc</keyword>
<dbReference type="InterPro" id="IPR036874">
    <property type="entry name" value="Carbonic_anhydrase_sf"/>
</dbReference>
<dbReference type="SUPFAM" id="SSF53056">
    <property type="entry name" value="beta-carbonic anhydrase, cab"/>
    <property type="match status" value="1"/>
</dbReference>
<dbReference type="Proteomes" id="UP000567179">
    <property type="component" value="Unassembled WGS sequence"/>
</dbReference>
<dbReference type="Gene3D" id="3.40.1050.10">
    <property type="entry name" value="Carbonic anhydrase"/>
    <property type="match status" value="1"/>
</dbReference>
<organism evidence="9 10">
    <name type="scientific">Psilocybe cf. subviscida</name>
    <dbReference type="NCBI Taxonomy" id="2480587"/>
    <lineage>
        <taxon>Eukaryota</taxon>
        <taxon>Fungi</taxon>
        <taxon>Dikarya</taxon>
        <taxon>Basidiomycota</taxon>
        <taxon>Agaricomycotina</taxon>
        <taxon>Agaricomycetes</taxon>
        <taxon>Agaricomycetidae</taxon>
        <taxon>Agaricales</taxon>
        <taxon>Agaricineae</taxon>
        <taxon>Strophariaceae</taxon>
        <taxon>Psilocybe</taxon>
    </lineage>
</organism>
<gene>
    <name evidence="9" type="ORF">D9619_004183</name>
</gene>
<evidence type="ECO:0000256" key="7">
    <source>
        <dbReference type="PIRSR" id="PIRSR601765-1"/>
    </source>
</evidence>
<evidence type="ECO:0000313" key="9">
    <source>
        <dbReference type="EMBL" id="KAF5326824.1"/>
    </source>
</evidence>
<dbReference type="EC" id="4.2.1.1" evidence="2 8"/>
<evidence type="ECO:0000256" key="3">
    <source>
        <dbReference type="ARBA" id="ARBA00022723"/>
    </source>
</evidence>
<feature type="binding site" evidence="7">
    <location>
        <position position="52"/>
    </location>
    <ligand>
        <name>Zn(2+)</name>
        <dbReference type="ChEBI" id="CHEBI:29105"/>
    </ligand>
</feature>
<feature type="binding site" evidence="7">
    <location>
        <position position="50"/>
    </location>
    <ligand>
        <name>Zn(2+)</name>
        <dbReference type="ChEBI" id="CHEBI:29105"/>
    </ligand>
</feature>
<dbReference type="OrthoDB" id="10248475at2759"/>
<dbReference type="GO" id="GO:0071244">
    <property type="term" value="P:cellular response to carbon dioxide"/>
    <property type="evidence" value="ECO:0007669"/>
    <property type="project" value="TreeGrafter"/>
</dbReference>
<comment type="function">
    <text evidence="8">Reversible hydration of carbon dioxide.</text>
</comment>
<evidence type="ECO:0000256" key="1">
    <source>
        <dbReference type="ARBA" id="ARBA00006217"/>
    </source>
</evidence>
<protein>
    <recommendedName>
        <fullName evidence="2 8">Carbonic anhydrase</fullName>
        <ecNumber evidence="2 8">4.2.1.1</ecNumber>
    </recommendedName>
    <alternativeName>
        <fullName evidence="8">Carbonate dehydratase</fullName>
    </alternativeName>
</protein>
<evidence type="ECO:0000256" key="6">
    <source>
        <dbReference type="ARBA" id="ARBA00048348"/>
    </source>
</evidence>
<comment type="caution">
    <text evidence="9">The sequence shown here is derived from an EMBL/GenBank/DDBJ whole genome shotgun (WGS) entry which is preliminary data.</text>
</comment>
<evidence type="ECO:0000256" key="5">
    <source>
        <dbReference type="ARBA" id="ARBA00023239"/>
    </source>
</evidence>
<sequence length="184" mass="20075">MHPCLHRFTDIEGLHEGNQSYMLDVHSANPGLLSALALRGQQPPFLLFDCSDRRVANSAIFRAAPGRLFTSGNIANRFDETETGSQATFRVEHVVVMDHYGCGCVAASMLPLPERAKAGNVVKRPGDLTHPADVAVQGGFSPFERYETSDRPEIVAHRERCKVTPRLASQSSMIVSSLSSLPIS</sequence>
<feature type="binding site" evidence="7">
    <location>
        <position position="99"/>
    </location>
    <ligand>
        <name>Zn(2+)</name>
        <dbReference type="ChEBI" id="CHEBI:29105"/>
    </ligand>
</feature>
<keyword evidence="5 8" id="KW-0456">Lyase</keyword>
<keyword evidence="3 7" id="KW-0479">Metal-binding</keyword>
<dbReference type="GO" id="GO:0034599">
    <property type="term" value="P:cellular response to oxidative stress"/>
    <property type="evidence" value="ECO:0007669"/>
    <property type="project" value="TreeGrafter"/>
</dbReference>
<dbReference type="AlphaFoldDB" id="A0A8H5BNV0"/>
<evidence type="ECO:0000256" key="4">
    <source>
        <dbReference type="ARBA" id="ARBA00022833"/>
    </source>
</evidence>
<dbReference type="PANTHER" id="PTHR11002:SF76">
    <property type="entry name" value="CARBONIC ANHYDRASE"/>
    <property type="match status" value="1"/>
</dbReference>
<dbReference type="SMART" id="SM00947">
    <property type="entry name" value="Pro_CA"/>
    <property type="match status" value="1"/>
</dbReference>
<comment type="catalytic activity">
    <reaction evidence="6 8">
        <text>hydrogencarbonate + H(+) = CO2 + H2O</text>
        <dbReference type="Rhea" id="RHEA:10748"/>
        <dbReference type="ChEBI" id="CHEBI:15377"/>
        <dbReference type="ChEBI" id="CHEBI:15378"/>
        <dbReference type="ChEBI" id="CHEBI:16526"/>
        <dbReference type="ChEBI" id="CHEBI:17544"/>
        <dbReference type="EC" id="4.2.1.1"/>
    </reaction>
</comment>
<comment type="similarity">
    <text evidence="1 8">Belongs to the beta-class carbonic anhydrase family.</text>
</comment>